<dbReference type="Proteomes" id="UP000229498">
    <property type="component" value="Unassembled WGS sequence"/>
</dbReference>
<name>A0A2M9FZG5_9PROT</name>
<feature type="transmembrane region" description="Helical" evidence="6">
    <location>
        <begin position="310"/>
        <end position="330"/>
    </location>
</feature>
<dbReference type="InterPro" id="IPR005495">
    <property type="entry name" value="LptG/LptF_permease"/>
</dbReference>
<keyword evidence="4 6" id="KW-1133">Transmembrane helix</keyword>
<dbReference type="InterPro" id="IPR030923">
    <property type="entry name" value="LptG"/>
</dbReference>
<dbReference type="AlphaFoldDB" id="A0A2M9FZG5"/>
<reference evidence="7 8" key="1">
    <citation type="submission" date="2017-11" db="EMBL/GenBank/DDBJ databases">
        <title>Draft genome sequence of Rhizobiales bacterium SY3-13.</title>
        <authorList>
            <person name="Sun C."/>
        </authorList>
    </citation>
    <scope>NUCLEOTIDE SEQUENCE [LARGE SCALE GENOMIC DNA]</scope>
    <source>
        <strain evidence="7 8">SY3-13</strain>
    </source>
</reference>
<evidence type="ECO:0000313" key="7">
    <source>
        <dbReference type="EMBL" id="PJK28856.1"/>
    </source>
</evidence>
<proteinExistence type="predicted"/>
<feature type="transmembrane region" description="Helical" evidence="6">
    <location>
        <begin position="101"/>
        <end position="125"/>
    </location>
</feature>
<comment type="caution">
    <text evidence="7">The sequence shown here is derived from an EMBL/GenBank/DDBJ whole genome shotgun (WGS) entry which is preliminary data.</text>
</comment>
<dbReference type="EMBL" id="PHIG01000038">
    <property type="protein sequence ID" value="PJK28856.1"/>
    <property type="molecule type" value="Genomic_DNA"/>
</dbReference>
<keyword evidence="5 6" id="KW-0472">Membrane</keyword>
<evidence type="ECO:0000256" key="3">
    <source>
        <dbReference type="ARBA" id="ARBA00022692"/>
    </source>
</evidence>
<organism evidence="7 8">
    <name type="scientific">Minwuia thermotolerans</name>
    <dbReference type="NCBI Taxonomy" id="2056226"/>
    <lineage>
        <taxon>Bacteria</taxon>
        <taxon>Pseudomonadati</taxon>
        <taxon>Pseudomonadota</taxon>
        <taxon>Alphaproteobacteria</taxon>
        <taxon>Minwuiales</taxon>
        <taxon>Minwuiaceae</taxon>
        <taxon>Minwuia</taxon>
    </lineage>
</organism>
<dbReference type="PANTHER" id="PTHR33529:SF2">
    <property type="entry name" value="LIPOPOLYSACCHARIDE EXPORT SYSTEM PERMEASE PROTEIN LPTG"/>
    <property type="match status" value="1"/>
</dbReference>
<evidence type="ECO:0000256" key="1">
    <source>
        <dbReference type="ARBA" id="ARBA00004651"/>
    </source>
</evidence>
<feature type="transmembrane region" description="Helical" evidence="6">
    <location>
        <begin position="71"/>
        <end position="89"/>
    </location>
</feature>
<dbReference type="GO" id="GO:0043190">
    <property type="term" value="C:ATP-binding cassette (ABC) transporter complex"/>
    <property type="evidence" value="ECO:0007669"/>
    <property type="project" value="InterPro"/>
</dbReference>
<dbReference type="GO" id="GO:0015920">
    <property type="term" value="P:lipopolysaccharide transport"/>
    <property type="evidence" value="ECO:0007669"/>
    <property type="project" value="TreeGrafter"/>
</dbReference>
<feature type="transmembrane region" description="Helical" evidence="6">
    <location>
        <begin position="284"/>
        <end position="303"/>
    </location>
</feature>
<evidence type="ECO:0000256" key="2">
    <source>
        <dbReference type="ARBA" id="ARBA00022475"/>
    </source>
</evidence>
<keyword evidence="3 6" id="KW-0812">Transmembrane</keyword>
<dbReference type="Pfam" id="PF03739">
    <property type="entry name" value="LptF_LptG"/>
    <property type="match status" value="1"/>
</dbReference>
<evidence type="ECO:0000313" key="8">
    <source>
        <dbReference type="Proteomes" id="UP000229498"/>
    </source>
</evidence>
<feature type="transmembrane region" description="Helical" evidence="6">
    <location>
        <begin position="342"/>
        <end position="366"/>
    </location>
</feature>
<comment type="subcellular location">
    <subcellularLocation>
        <location evidence="1">Cell membrane</location>
        <topology evidence="1">Multi-pass membrane protein</topology>
    </subcellularLocation>
</comment>
<evidence type="ECO:0000256" key="4">
    <source>
        <dbReference type="ARBA" id="ARBA00022989"/>
    </source>
</evidence>
<dbReference type="GO" id="GO:0055085">
    <property type="term" value="P:transmembrane transport"/>
    <property type="evidence" value="ECO:0007669"/>
    <property type="project" value="InterPro"/>
</dbReference>
<evidence type="ECO:0000256" key="6">
    <source>
        <dbReference type="SAM" id="Phobius"/>
    </source>
</evidence>
<evidence type="ECO:0000256" key="5">
    <source>
        <dbReference type="ARBA" id="ARBA00023136"/>
    </source>
</evidence>
<accession>A0A2M9FZG5</accession>
<keyword evidence="8" id="KW-1185">Reference proteome</keyword>
<gene>
    <name evidence="7" type="primary">lptG</name>
    <name evidence="7" type="ORF">CVT23_14575</name>
</gene>
<keyword evidence="2" id="KW-1003">Cell membrane</keyword>
<dbReference type="PANTHER" id="PTHR33529">
    <property type="entry name" value="SLR0882 PROTEIN-RELATED"/>
    <property type="match status" value="1"/>
</dbReference>
<dbReference type="NCBIfam" id="TIGR04408">
    <property type="entry name" value="LptG_lptG"/>
    <property type="match status" value="1"/>
</dbReference>
<sequence length="369" mass="40436">MIMLRTLPTLTRYLIRQFLLGAGLVFALLSLVMFTAEVIDHVRRASGVDEIGLGLIVQFALLKMPSVIEKLWPFVVLFGGMLALTRLSRSNELVVARAAGVSIWQILTPLVLSAAVIGAILITVLNPLAAALTGQYEQLASAKFQGETSRITVSDKTGLWLREVNAEGHQVIHAWSASAQGTSLDNPTFFTFTRNNSFVRRIDAESAELFDRQWRLKNAVVTELDRPRQERETMLVPTRLTVAQIIDSLAPPQSLSFWELPAFIELLEKSGFNALAHRLHWNSLLSLPLMLASMVLLAATFCIRLSVRRGVVGLVFFAGTMAGFAIFFVTDVVEAFGSAGKLPVVLAAWTPAAVTTMTAIAAMFHLEDG</sequence>
<protein>
    <submittedName>
        <fullName evidence="7">LPS export ABC transporter permease LptG</fullName>
    </submittedName>
</protein>